<accession>A0A550CR41</accession>
<dbReference type="AlphaFoldDB" id="A0A550CR41"/>
<feature type="domain" description="BTB" evidence="2">
    <location>
        <begin position="37"/>
        <end position="112"/>
    </location>
</feature>
<organism evidence="3 4">
    <name type="scientific">Schizophyllum amplum</name>
    <dbReference type="NCBI Taxonomy" id="97359"/>
    <lineage>
        <taxon>Eukaryota</taxon>
        <taxon>Fungi</taxon>
        <taxon>Dikarya</taxon>
        <taxon>Basidiomycota</taxon>
        <taxon>Agaricomycotina</taxon>
        <taxon>Agaricomycetes</taxon>
        <taxon>Agaricomycetidae</taxon>
        <taxon>Agaricales</taxon>
        <taxon>Schizophyllaceae</taxon>
        <taxon>Schizophyllum</taxon>
    </lineage>
</organism>
<dbReference type="InterPro" id="IPR011333">
    <property type="entry name" value="SKP1/BTB/POZ_sf"/>
</dbReference>
<dbReference type="Pfam" id="PF00651">
    <property type="entry name" value="BTB"/>
    <property type="match status" value="1"/>
</dbReference>
<keyword evidence="4" id="KW-1185">Reference proteome</keyword>
<dbReference type="OrthoDB" id="2593747at2759"/>
<gene>
    <name evidence="3" type="ORF">BD626DRAFT_485140</name>
</gene>
<dbReference type="CDD" id="cd18186">
    <property type="entry name" value="BTB_POZ_ZBTB_KLHL-like"/>
    <property type="match status" value="1"/>
</dbReference>
<dbReference type="Gene3D" id="3.30.710.10">
    <property type="entry name" value="Potassium Channel Kv1.1, Chain A"/>
    <property type="match status" value="1"/>
</dbReference>
<protein>
    <recommendedName>
        <fullName evidence="2">BTB domain-containing protein</fullName>
    </recommendedName>
</protein>
<proteinExistence type="predicted"/>
<dbReference type="SMART" id="SM00225">
    <property type="entry name" value="BTB"/>
    <property type="match status" value="1"/>
</dbReference>
<dbReference type="Proteomes" id="UP000320762">
    <property type="component" value="Unassembled WGS sequence"/>
</dbReference>
<dbReference type="EMBL" id="VDMD01000003">
    <property type="protein sequence ID" value="TRM67209.1"/>
    <property type="molecule type" value="Genomic_DNA"/>
</dbReference>
<dbReference type="SUPFAM" id="SSF54695">
    <property type="entry name" value="POZ domain"/>
    <property type="match status" value="1"/>
</dbReference>
<evidence type="ECO:0000256" key="1">
    <source>
        <dbReference type="SAM" id="MobiDB-lite"/>
    </source>
</evidence>
<name>A0A550CR41_9AGAR</name>
<comment type="caution">
    <text evidence="3">The sequence shown here is derived from an EMBL/GenBank/DDBJ whole genome shotgun (WGS) entry which is preliminary data.</text>
</comment>
<evidence type="ECO:0000259" key="2">
    <source>
        <dbReference type="PROSITE" id="PS50097"/>
    </source>
</evidence>
<evidence type="ECO:0000313" key="4">
    <source>
        <dbReference type="Proteomes" id="UP000320762"/>
    </source>
</evidence>
<dbReference type="STRING" id="97359.A0A550CR41"/>
<evidence type="ECO:0000313" key="3">
    <source>
        <dbReference type="EMBL" id="TRM67209.1"/>
    </source>
</evidence>
<feature type="region of interest" description="Disordered" evidence="1">
    <location>
        <begin position="227"/>
        <end position="264"/>
    </location>
</feature>
<sequence>MAPVILELRTPETLVNHDFATEPGPQRKLKRGSVYVEDGSVKVFQVEDVIFSVHTHFLTEHSPIFRDMLLVGQGADGEGSSPNNPIVLEGVRAWDFDALLRIFYTPCLNPQASPLYSASVDETLALLALLERWAMDELRALARSAIQQRAWSPIERIALASAGGADPAWASAAYLDMVLAPQPPGPEEGRRMGWAAYAAVRDVREELAGLPYRARDRACEMLARRVDGFVPPPPREEEGRGVVPRQPVGTAKSWKSTPIAGSRR</sequence>
<dbReference type="InterPro" id="IPR000210">
    <property type="entry name" value="BTB/POZ_dom"/>
</dbReference>
<reference evidence="3 4" key="1">
    <citation type="journal article" date="2019" name="New Phytol.">
        <title>Comparative genomics reveals unique wood-decay strategies and fruiting body development in the Schizophyllaceae.</title>
        <authorList>
            <person name="Almasi E."/>
            <person name="Sahu N."/>
            <person name="Krizsan K."/>
            <person name="Balint B."/>
            <person name="Kovacs G.M."/>
            <person name="Kiss B."/>
            <person name="Cseklye J."/>
            <person name="Drula E."/>
            <person name="Henrissat B."/>
            <person name="Nagy I."/>
            <person name="Chovatia M."/>
            <person name="Adam C."/>
            <person name="LaButti K."/>
            <person name="Lipzen A."/>
            <person name="Riley R."/>
            <person name="Grigoriev I.V."/>
            <person name="Nagy L.G."/>
        </authorList>
    </citation>
    <scope>NUCLEOTIDE SEQUENCE [LARGE SCALE GENOMIC DNA]</scope>
    <source>
        <strain evidence="3 4">NL-1724</strain>
    </source>
</reference>
<dbReference type="PROSITE" id="PS50097">
    <property type="entry name" value="BTB"/>
    <property type="match status" value="1"/>
</dbReference>